<evidence type="ECO:0000256" key="7">
    <source>
        <dbReference type="ARBA" id="ARBA00023136"/>
    </source>
</evidence>
<reference evidence="10" key="1">
    <citation type="submission" date="2015-06" db="EMBL/GenBank/DDBJ databases">
        <title>Brain sulfation as a general mechanism for regulating animal behavioural plasticity.</title>
        <authorList>
            <person name="Tong X."/>
        </authorList>
    </citation>
    <scope>NUCLEOTIDE SEQUENCE</scope>
    <source>
        <strain evidence="10">SULT-07706</strain>
    </source>
</reference>
<dbReference type="GO" id="GO:0016051">
    <property type="term" value="P:carbohydrate biosynthetic process"/>
    <property type="evidence" value="ECO:0007669"/>
    <property type="project" value="InterPro"/>
</dbReference>
<keyword evidence="3 9" id="KW-0808">Transferase</keyword>
<keyword evidence="8 9" id="KW-0325">Glycoprotein</keyword>
<proteinExistence type="evidence at transcript level"/>
<sequence length="374" mass="43872">MPKRKCVFSEELQKRFLDFSPGRNSSEAECLNCPSGTFVSIPNKEIVETGNEKKKKREKKKKKRSMIEAEIENSQRIRRIEEVCYKHNLGLYKHTDDPPKLVHPPAPQYGVFYIDRKHNISWCPIYKAASTTWLHHLCLLAGYSEEQIVNSQRQLSEIAREAYPELDYEDAEKAFLTTLKLLVVRHPFSRILSAYRDKLENMQIGAEHGTIHYYRRYGRHIVAHYRHGGNSTKTMTLLRPGQYIRDDTLPEPAGIEPTFEEFVRYLLDTDLSQRADDHWIPYYLYCTPCLLKYDVVAKVETLARDQEFALRRAGLWGLVRPQWRHRTATGGGAEAGRRYFSQLTKQQVTQLYAKYWLDFELFDYSPDEYIGYAR</sequence>
<dbReference type="InterPro" id="IPR005331">
    <property type="entry name" value="Sulfotransferase"/>
</dbReference>
<dbReference type="EMBL" id="KT000414">
    <property type="protein sequence ID" value="ANI86012.1"/>
    <property type="molecule type" value="mRNA"/>
</dbReference>
<comment type="subcellular location">
    <subcellularLocation>
        <location evidence="1 9">Golgi apparatus membrane</location>
        <topology evidence="1 9">Single-pass type II membrane protein</topology>
    </subcellularLocation>
</comment>
<keyword evidence="4" id="KW-0812">Transmembrane</keyword>
<evidence type="ECO:0000256" key="2">
    <source>
        <dbReference type="ARBA" id="ARBA00006339"/>
    </source>
</evidence>
<dbReference type="InterPro" id="IPR018011">
    <property type="entry name" value="Carb_sulfotrans_8-10"/>
</dbReference>
<evidence type="ECO:0000256" key="6">
    <source>
        <dbReference type="ARBA" id="ARBA00023034"/>
    </source>
</evidence>
<keyword evidence="5" id="KW-1133">Transmembrane helix</keyword>
<evidence type="ECO:0000256" key="9">
    <source>
        <dbReference type="RuleBase" id="RU364020"/>
    </source>
</evidence>
<dbReference type="PANTHER" id="PTHR12137:SF63">
    <property type="entry name" value="CARBOHYDRATE SULFOTRANSFERASE"/>
    <property type="match status" value="1"/>
</dbReference>
<dbReference type="EC" id="2.8.2.-" evidence="9"/>
<dbReference type="AlphaFoldDB" id="A0A1B0Y0C6"/>
<comment type="similarity">
    <text evidence="2 9">Belongs to the sulfotransferase 2 family.</text>
</comment>
<dbReference type="Pfam" id="PF03567">
    <property type="entry name" value="Sulfotransfer_2"/>
    <property type="match status" value="1"/>
</dbReference>
<accession>A0A1B0Y0C6</accession>
<keyword evidence="7" id="KW-0472">Membrane</keyword>
<keyword evidence="6 9" id="KW-0333">Golgi apparatus</keyword>
<evidence type="ECO:0000313" key="10">
    <source>
        <dbReference type="EMBL" id="ANI86012.1"/>
    </source>
</evidence>
<keyword evidence="9" id="KW-0735">Signal-anchor</keyword>
<evidence type="ECO:0000256" key="8">
    <source>
        <dbReference type="ARBA" id="ARBA00023180"/>
    </source>
</evidence>
<dbReference type="GO" id="GO:0008146">
    <property type="term" value="F:sulfotransferase activity"/>
    <property type="evidence" value="ECO:0007669"/>
    <property type="project" value="InterPro"/>
</dbReference>
<evidence type="ECO:0000256" key="4">
    <source>
        <dbReference type="ARBA" id="ARBA00022692"/>
    </source>
</evidence>
<protein>
    <recommendedName>
        <fullName evidence="9">Carbohydrate sulfotransferase</fullName>
        <ecNumber evidence="9">2.8.2.-</ecNumber>
    </recommendedName>
</protein>
<evidence type="ECO:0000256" key="5">
    <source>
        <dbReference type="ARBA" id="ARBA00022989"/>
    </source>
</evidence>
<keyword evidence="9" id="KW-0119">Carbohydrate metabolism</keyword>
<organism evidence="10">
    <name type="scientific">Locusta migratoria migratoria</name>
    <name type="common">Asiatic migratory locust</name>
    <dbReference type="NCBI Taxonomy" id="238695"/>
    <lineage>
        <taxon>Eukaryota</taxon>
        <taxon>Metazoa</taxon>
        <taxon>Ecdysozoa</taxon>
        <taxon>Arthropoda</taxon>
        <taxon>Hexapoda</taxon>
        <taxon>Insecta</taxon>
        <taxon>Pterygota</taxon>
        <taxon>Neoptera</taxon>
        <taxon>Polyneoptera</taxon>
        <taxon>Orthoptera</taxon>
        <taxon>Caelifera</taxon>
        <taxon>Acrididea</taxon>
        <taxon>Acridomorpha</taxon>
        <taxon>Acridoidea</taxon>
        <taxon>Acrididae</taxon>
        <taxon>Oedipodinae</taxon>
        <taxon>Locusta</taxon>
    </lineage>
</organism>
<name>A0A1B0Y0C6_LOCMI</name>
<dbReference type="GO" id="GO:0000139">
    <property type="term" value="C:Golgi membrane"/>
    <property type="evidence" value="ECO:0007669"/>
    <property type="project" value="UniProtKB-SubCell"/>
</dbReference>
<evidence type="ECO:0000256" key="1">
    <source>
        <dbReference type="ARBA" id="ARBA00004323"/>
    </source>
</evidence>
<evidence type="ECO:0000256" key="3">
    <source>
        <dbReference type="ARBA" id="ARBA00022679"/>
    </source>
</evidence>
<dbReference type="PANTHER" id="PTHR12137">
    <property type="entry name" value="CARBOHYDRATE SULFOTRANSFERASE"/>
    <property type="match status" value="1"/>
</dbReference>